<dbReference type="GO" id="GO:0046983">
    <property type="term" value="F:protein dimerization activity"/>
    <property type="evidence" value="ECO:0007669"/>
    <property type="project" value="InterPro"/>
</dbReference>
<dbReference type="InterPro" id="IPR050482">
    <property type="entry name" value="Sensor_HK_TwoCompSys"/>
</dbReference>
<dbReference type="GO" id="GO:0016020">
    <property type="term" value="C:membrane"/>
    <property type="evidence" value="ECO:0007669"/>
    <property type="project" value="InterPro"/>
</dbReference>
<evidence type="ECO:0000259" key="11">
    <source>
        <dbReference type="Pfam" id="PF07730"/>
    </source>
</evidence>
<dbReference type="EC" id="2.7.13.3" evidence="2"/>
<evidence type="ECO:0000256" key="4">
    <source>
        <dbReference type="ARBA" id="ARBA00022679"/>
    </source>
</evidence>
<feature type="transmembrane region" description="Helical" evidence="10">
    <location>
        <begin position="59"/>
        <end position="76"/>
    </location>
</feature>
<evidence type="ECO:0000256" key="3">
    <source>
        <dbReference type="ARBA" id="ARBA00022553"/>
    </source>
</evidence>
<feature type="domain" description="Signal transduction histidine kinase subgroup 3 dimerisation and phosphoacceptor" evidence="11">
    <location>
        <begin position="189"/>
        <end position="255"/>
    </location>
</feature>
<reference evidence="12" key="2">
    <citation type="submission" date="2020-09" db="EMBL/GenBank/DDBJ databases">
        <authorList>
            <person name="Sun Q."/>
            <person name="Zhou Y."/>
        </authorList>
    </citation>
    <scope>NUCLEOTIDE SEQUENCE</scope>
    <source>
        <strain evidence="12">CGMCC 4.7430</strain>
    </source>
</reference>
<dbReference type="GO" id="GO:0005524">
    <property type="term" value="F:ATP binding"/>
    <property type="evidence" value="ECO:0007669"/>
    <property type="project" value="UniProtKB-KW"/>
</dbReference>
<feature type="compositionally biased region" description="Low complexity" evidence="9">
    <location>
        <begin position="368"/>
        <end position="391"/>
    </location>
</feature>
<feature type="transmembrane region" description="Helical" evidence="10">
    <location>
        <begin position="117"/>
        <end position="135"/>
    </location>
</feature>
<dbReference type="InterPro" id="IPR036890">
    <property type="entry name" value="HATPase_C_sf"/>
</dbReference>
<evidence type="ECO:0000256" key="1">
    <source>
        <dbReference type="ARBA" id="ARBA00000085"/>
    </source>
</evidence>
<dbReference type="RefSeq" id="WP_189143393.1">
    <property type="nucleotide sequence ID" value="NZ_BMNK01000017.1"/>
</dbReference>
<dbReference type="CDD" id="cd16917">
    <property type="entry name" value="HATPase_UhpB-NarQ-NarX-like"/>
    <property type="match status" value="1"/>
</dbReference>
<feature type="transmembrane region" description="Helical" evidence="10">
    <location>
        <begin position="82"/>
        <end position="110"/>
    </location>
</feature>
<feature type="transmembrane region" description="Helical" evidence="10">
    <location>
        <begin position="147"/>
        <end position="166"/>
    </location>
</feature>
<dbReference type="SUPFAM" id="SSF55874">
    <property type="entry name" value="ATPase domain of HSP90 chaperone/DNA topoisomerase II/histidine kinase"/>
    <property type="match status" value="1"/>
</dbReference>
<keyword evidence="3" id="KW-0597">Phosphoprotein</keyword>
<accession>A0A918AD65</accession>
<dbReference type="Pfam" id="PF07730">
    <property type="entry name" value="HisKA_3"/>
    <property type="match status" value="1"/>
</dbReference>
<dbReference type="GO" id="GO:0000155">
    <property type="term" value="F:phosphorelay sensor kinase activity"/>
    <property type="evidence" value="ECO:0007669"/>
    <property type="project" value="InterPro"/>
</dbReference>
<keyword evidence="13" id="KW-1185">Reference proteome</keyword>
<keyword evidence="6 12" id="KW-0418">Kinase</keyword>
<evidence type="ECO:0000256" key="6">
    <source>
        <dbReference type="ARBA" id="ARBA00022777"/>
    </source>
</evidence>
<organism evidence="12 13">
    <name type="scientific">Nonomuraea glycinis</name>
    <dbReference type="NCBI Taxonomy" id="2047744"/>
    <lineage>
        <taxon>Bacteria</taxon>
        <taxon>Bacillati</taxon>
        <taxon>Actinomycetota</taxon>
        <taxon>Actinomycetes</taxon>
        <taxon>Streptosporangiales</taxon>
        <taxon>Streptosporangiaceae</taxon>
        <taxon>Nonomuraea</taxon>
    </lineage>
</organism>
<proteinExistence type="predicted"/>
<protein>
    <recommendedName>
        <fullName evidence="2">histidine kinase</fullName>
        <ecNumber evidence="2">2.7.13.3</ecNumber>
    </recommendedName>
</protein>
<sequence length="437" mass="46764">MESHEYRWALPSMLLGDGGDGRPVRRSTRDWVVDVVMFLLACGLALVTVPELKGQPEPVIALEQVAGVLACLSVWLRRRWPVGLALVTTILSSYLELTGGAAVVGLFTVAVHRPFKVSGPIALLGLVTLLPYVFFRPDPELGPFGTLVFSLAIMLTTFAWGVVVRARRQLVWTLRQRAGIAAEQAKRLERERIAREMHDVLAHRLSMLSLHAGALEFRPDAPAEEIARAAGAIRSSAHLALQDLREVIGVLRHPDSPGDEPVPDRPQPTLADLPALVAECEQAGMDVRLDLAVRDTPESLGRTLYRIVQEALTNARKHAGGAPATVAVAGAPGEGLSAEVRNTLWPRSGPRVPGSGSGPHIPRSGPHIPRSGPRTPGSGPRIPGSGSRIPGAGAGLIGLTERAELAGGRLEHGATPDGDFLVRAWLPWPADHPREDA</sequence>
<comment type="catalytic activity">
    <reaction evidence="1">
        <text>ATP + protein L-histidine = ADP + protein N-phospho-L-histidine.</text>
        <dbReference type="EC" id="2.7.13.3"/>
    </reaction>
</comment>
<evidence type="ECO:0000256" key="8">
    <source>
        <dbReference type="ARBA" id="ARBA00023012"/>
    </source>
</evidence>
<keyword evidence="10" id="KW-0472">Membrane</keyword>
<evidence type="ECO:0000256" key="9">
    <source>
        <dbReference type="SAM" id="MobiDB-lite"/>
    </source>
</evidence>
<evidence type="ECO:0000313" key="13">
    <source>
        <dbReference type="Proteomes" id="UP000660745"/>
    </source>
</evidence>
<dbReference type="InterPro" id="IPR011712">
    <property type="entry name" value="Sig_transdc_His_kin_sub3_dim/P"/>
</dbReference>
<name>A0A918AD65_9ACTN</name>
<gene>
    <name evidence="12" type="ORF">GCM10012278_73090</name>
</gene>
<dbReference type="AlphaFoldDB" id="A0A918AD65"/>
<dbReference type="Gene3D" id="1.20.5.1930">
    <property type="match status" value="1"/>
</dbReference>
<evidence type="ECO:0000256" key="5">
    <source>
        <dbReference type="ARBA" id="ARBA00022741"/>
    </source>
</evidence>
<evidence type="ECO:0000256" key="7">
    <source>
        <dbReference type="ARBA" id="ARBA00022840"/>
    </source>
</evidence>
<evidence type="ECO:0000313" key="12">
    <source>
        <dbReference type="EMBL" id="GGP15017.1"/>
    </source>
</evidence>
<evidence type="ECO:0000256" key="2">
    <source>
        <dbReference type="ARBA" id="ARBA00012438"/>
    </source>
</evidence>
<feature type="transmembrane region" description="Helical" evidence="10">
    <location>
        <begin position="31"/>
        <end position="52"/>
    </location>
</feature>
<feature type="region of interest" description="Disordered" evidence="9">
    <location>
        <begin position="344"/>
        <end position="394"/>
    </location>
</feature>
<dbReference type="PANTHER" id="PTHR24421:SF10">
    <property type="entry name" value="NITRATE_NITRITE SENSOR PROTEIN NARQ"/>
    <property type="match status" value="1"/>
</dbReference>
<dbReference type="EMBL" id="BMNK01000017">
    <property type="protein sequence ID" value="GGP15017.1"/>
    <property type="molecule type" value="Genomic_DNA"/>
</dbReference>
<keyword evidence="5" id="KW-0547">Nucleotide-binding</keyword>
<dbReference type="PANTHER" id="PTHR24421">
    <property type="entry name" value="NITRATE/NITRITE SENSOR PROTEIN NARX-RELATED"/>
    <property type="match status" value="1"/>
</dbReference>
<evidence type="ECO:0000256" key="10">
    <source>
        <dbReference type="SAM" id="Phobius"/>
    </source>
</evidence>
<keyword evidence="4" id="KW-0808">Transferase</keyword>
<dbReference type="Proteomes" id="UP000660745">
    <property type="component" value="Unassembled WGS sequence"/>
</dbReference>
<keyword evidence="8" id="KW-0902">Two-component regulatory system</keyword>
<keyword evidence="10" id="KW-1133">Transmembrane helix</keyword>
<dbReference type="Gene3D" id="3.30.565.10">
    <property type="entry name" value="Histidine kinase-like ATPase, C-terminal domain"/>
    <property type="match status" value="1"/>
</dbReference>
<comment type="caution">
    <text evidence="12">The sequence shown here is derived from an EMBL/GenBank/DDBJ whole genome shotgun (WGS) entry which is preliminary data.</text>
</comment>
<reference evidence="12" key="1">
    <citation type="journal article" date="2014" name="Int. J. Syst. Evol. Microbiol.">
        <title>Complete genome sequence of Corynebacterium casei LMG S-19264T (=DSM 44701T), isolated from a smear-ripened cheese.</title>
        <authorList>
            <consortium name="US DOE Joint Genome Institute (JGI-PGF)"/>
            <person name="Walter F."/>
            <person name="Albersmeier A."/>
            <person name="Kalinowski J."/>
            <person name="Ruckert C."/>
        </authorList>
    </citation>
    <scope>NUCLEOTIDE SEQUENCE</scope>
    <source>
        <strain evidence="12">CGMCC 4.7430</strain>
    </source>
</reference>
<keyword evidence="7" id="KW-0067">ATP-binding</keyword>
<keyword evidence="10" id="KW-0812">Transmembrane</keyword>